<accession>A0ABP7P5G4</accession>
<sequence>MTNRAGVLSVLLVFLISGCSSFQDTYGRKPPQPAPEQQPGVEKPPRDESGVSRAPEAEQPAEQPRRSRPSVQIARAEPLPAANHFIQQARTASDQGNYSQALSLLERARRISPGAGEVYLEIAEVHMNMGDSDQARRFCDKAQSLSGDDAEFKARIRRVLNQLGSA</sequence>
<feature type="signal peptide" evidence="2">
    <location>
        <begin position="1"/>
        <end position="22"/>
    </location>
</feature>
<evidence type="ECO:0000256" key="2">
    <source>
        <dbReference type="SAM" id="SignalP"/>
    </source>
</evidence>
<dbReference type="EMBL" id="BAABBO010000009">
    <property type="protein sequence ID" value="GAA3960006.1"/>
    <property type="molecule type" value="Genomic_DNA"/>
</dbReference>
<protein>
    <recommendedName>
        <fullName evidence="5">Tetratricopeptide repeat protein</fullName>
    </recommendedName>
</protein>
<dbReference type="SMART" id="SM00028">
    <property type="entry name" value="TPR"/>
    <property type="match status" value="2"/>
</dbReference>
<organism evidence="3 4">
    <name type="scientific">Allohahella marinimesophila</name>
    <dbReference type="NCBI Taxonomy" id="1054972"/>
    <lineage>
        <taxon>Bacteria</taxon>
        <taxon>Pseudomonadati</taxon>
        <taxon>Pseudomonadota</taxon>
        <taxon>Gammaproteobacteria</taxon>
        <taxon>Oceanospirillales</taxon>
        <taxon>Hahellaceae</taxon>
        <taxon>Allohahella</taxon>
    </lineage>
</organism>
<evidence type="ECO:0000313" key="4">
    <source>
        <dbReference type="Proteomes" id="UP001501337"/>
    </source>
</evidence>
<dbReference type="Gene3D" id="1.25.40.10">
    <property type="entry name" value="Tetratricopeptide repeat domain"/>
    <property type="match status" value="1"/>
</dbReference>
<feature type="chain" id="PRO_5047319291" description="Tetratricopeptide repeat protein" evidence="2">
    <location>
        <begin position="23"/>
        <end position="166"/>
    </location>
</feature>
<keyword evidence="4" id="KW-1185">Reference proteome</keyword>
<dbReference type="SUPFAM" id="SSF48452">
    <property type="entry name" value="TPR-like"/>
    <property type="match status" value="1"/>
</dbReference>
<dbReference type="Proteomes" id="UP001501337">
    <property type="component" value="Unassembled WGS sequence"/>
</dbReference>
<reference evidence="4" key="1">
    <citation type="journal article" date="2019" name="Int. J. Syst. Evol. Microbiol.">
        <title>The Global Catalogue of Microorganisms (GCM) 10K type strain sequencing project: providing services to taxonomists for standard genome sequencing and annotation.</title>
        <authorList>
            <consortium name="The Broad Institute Genomics Platform"/>
            <consortium name="The Broad Institute Genome Sequencing Center for Infectious Disease"/>
            <person name="Wu L."/>
            <person name="Ma J."/>
        </authorList>
    </citation>
    <scope>NUCLEOTIDE SEQUENCE [LARGE SCALE GENOMIC DNA]</scope>
    <source>
        <strain evidence="4">JCM 17555</strain>
    </source>
</reference>
<comment type="caution">
    <text evidence="3">The sequence shown here is derived from an EMBL/GenBank/DDBJ whole genome shotgun (WGS) entry which is preliminary data.</text>
</comment>
<dbReference type="PROSITE" id="PS51257">
    <property type="entry name" value="PROKAR_LIPOPROTEIN"/>
    <property type="match status" value="1"/>
</dbReference>
<name>A0ABP7P5G4_9GAMM</name>
<feature type="region of interest" description="Disordered" evidence="1">
    <location>
        <begin position="24"/>
        <end position="80"/>
    </location>
</feature>
<dbReference type="InterPro" id="IPR019734">
    <property type="entry name" value="TPR_rpt"/>
</dbReference>
<evidence type="ECO:0008006" key="5">
    <source>
        <dbReference type="Google" id="ProtNLM"/>
    </source>
</evidence>
<dbReference type="InterPro" id="IPR011990">
    <property type="entry name" value="TPR-like_helical_dom_sf"/>
</dbReference>
<keyword evidence="2" id="KW-0732">Signal</keyword>
<dbReference type="Pfam" id="PF14559">
    <property type="entry name" value="TPR_19"/>
    <property type="match status" value="1"/>
</dbReference>
<gene>
    <name evidence="3" type="ORF">GCM10022278_17710</name>
</gene>
<proteinExistence type="predicted"/>
<evidence type="ECO:0000256" key="1">
    <source>
        <dbReference type="SAM" id="MobiDB-lite"/>
    </source>
</evidence>
<evidence type="ECO:0000313" key="3">
    <source>
        <dbReference type="EMBL" id="GAA3960006.1"/>
    </source>
</evidence>